<comment type="caution">
    <text evidence="2">The sequence shown here is derived from an EMBL/GenBank/DDBJ whole genome shotgun (WGS) entry which is preliminary data.</text>
</comment>
<sequence length="379" mass="43185">MMHFLFFTRIADIFSPLTLQTKSLGGTESCVYYLAKALAKLGHQVTVINNCRAEAGIYDGVEYRDYHPRRGLWETIDYARQHPIDYLIIVRDFAGPVFPIPAKRTLFWAHDDFSALGIYPEQANGWKKTAGKFVLRLLGLLFRRIDRVITISQWQAETFIHGMGLAPAKILVSPNGIDLDLFDVENWSKYPWRIIYSSRPERGLEVLVSQIFPKVKQACPEAELHIFSYVDLADYQHWQGNGIIFRGQASKAQLAQELMQASLWVLPQLPHEPSPQAMYSFNAETFCIGAAESQCAMTVPISSYRGALPETTIPGKTSILVDWEYPITEKFMDDFAQAIIDLLKNPDKRAKMAQAGRTYALERFDWNRIARNILANLQT</sequence>
<dbReference type="RefSeq" id="WP_322878680.1">
    <property type="nucleotide sequence ID" value="NZ_JAVMIP010000012.1"/>
</dbReference>
<dbReference type="InterPro" id="IPR028098">
    <property type="entry name" value="Glyco_trans_4-like_N"/>
</dbReference>
<protein>
    <submittedName>
        <fullName evidence="2">Glycosyltransferase family 4 protein</fullName>
        <ecNumber evidence="2">2.4.-.-</ecNumber>
    </submittedName>
</protein>
<dbReference type="EMBL" id="JAVMIP010000012">
    <property type="protein sequence ID" value="MDS3861437.1"/>
    <property type="molecule type" value="Genomic_DNA"/>
</dbReference>
<gene>
    <name evidence="2" type="ORF">RIF25_11525</name>
</gene>
<reference evidence="3" key="1">
    <citation type="submission" date="2023-07" db="EMBL/GenBank/DDBJ databases">
        <authorList>
            <person name="Luz R."/>
            <person name="Cordeiro R."/>
            <person name="Fonseca A."/>
            <person name="Goncalves V."/>
        </authorList>
    </citation>
    <scope>NUCLEOTIDE SEQUENCE [LARGE SCALE GENOMIC DNA]</scope>
    <source>
        <strain evidence="3">BACA0444</strain>
    </source>
</reference>
<dbReference type="Pfam" id="PF13439">
    <property type="entry name" value="Glyco_transf_4"/>
    <property type="match status" value="1"/>
</dbReference>
<accession>A0AAE4FUH5</accession>
<proteinExistence type="predicted"/>
<name>A0AAE4FUH5_9CYAN</name>
<dbReference type="PANTHER" id="PTHR12526">
    <property type="entry name" value="GLYCOSYLTRANSFERASE"/>
    <property type="match status" value="1"/>
</dbReference>
<keyword evidence="2" id="KW-0808">Transferase</keyword>
<evidence type="ECO:0000259" key="1">
    <source>
        <dbReference type="Pfam" id="PF13439"/>
    </source>
</evidence>
<dbReference type="Pfam" id="PF13692">
    <property type="entry name" value="Glyco_trans_1_4"/>
    <property type="match status" value="1"/>
</dbReference>
<dbReference type="Proteomes" id="UP001268256">
    <property type="component" value="Unassembled WGS sequence"/>
</dbReference>
<evidence type="ECO:0000313" key="2">
    <source>
        <dbReference type="EMBL" id="MDS3861437.1"/>
    </source>
</evidence>
<keyword evidence="2" id="KW-0328">Glycosyltransferase</keyword>
<feature type="domain" description="Glycosyltransferase subfamily 4-like N-terminal" evidence="1">
    <location>
        <begin position="25"/>
        <end position="180"/>
    </location>
</feature>
<keyword evidence="3" id="KW-1185">Reference proteome</keyword>
<dbReference type="SUPFAM" id="SSF53756">
    <property type="entry name" value="UDP-Glycosyltransferase/glycogen phosphorylase"/>
    <property type="match status" value="1"/>
</dbReference>
<dbReference type="GO" id="GO:0016757">
    <property type="term" value="F:glycosyltransferase activity"/>
    <property type="evidence" value="ECO:0007669"/>
    <property type="project" value="UniProtKB-KW"/>
</dbReference>
<dbReference type="CDD" id="cd03801">
    <property type="entry name" value="GT4_PimA-like"/>
    <property type="match status" value="1"/>
</dbReference>
<dbReference type="EC" id="2.4.-.-" evidence="2"/>
<dbReference type="AlphaFoldDB" id="A0AAE4FUH5"/>
<organism evidence="2 3">
    <name type="scientific">Pseudocalidococcus azoricus BACA0444</name>
    <dbReference type="NCBI Taxonomy" id="2918990"/>
    <lineage>
        <taxon>Bacteria</taxon>
        <taxon>Bacillati</taxon>
        <taxon>Cyanobacteriota</taxon>
        <taxon>Cyanophyceae</taxon>
        <taxon>Acaryochloridales</taxon>
        <taxon>Thermosynechococcaceae</taxon>
        <taxon>Pseudocalidococcus</taxon>
        <taxon>Pseudocalidococcus azoricus</taxon>
    </lineage>
</organism>
<dbReference type="Gene3D" id="3.40.50.2000">
    <property type="entry name" value="Glycogen Phosphorylase B"/>
    <property type="match status" value="2"/>
</dbReference>
<evidence type="ECO:0000313" key="3">
    <source>
        <dbReference type="Proteomes" id="UP001268256"/>
    </source>
</evidence>